<evidence type="ECO:0000313" key="3">
    <source>
        <dbReference type="Proteomes" id="UP001195483"/>
    </source>
</evidence>
<keyword evidence="1" id="KW-0812">Transmembrane</keyword>
<reference evidence="2" key="2">
    <citation type="journal article" date="2021" name="Genome Biol. Evol.">
        <title>Developing a high-quality reference genome for a parasitic bivalve with doubly uniparental inheritance (Bivalvia: Unionida).</title>
        <authorList>
            <person name="Smith C.H."/>
        </authorList>
    </citation>
    <scope>NUCLEOTIDE SEQUENCE</scope>
    <source>
        <strain evidence="2">CHS0354</strain>
        <tissue evidence="2">Mantle</tissue>
    </source>
</reference>
<proteinExistence type="predicted"/>
<dbReference type="AlphaFoldDB" id="A0AAE0RVZ0"/>
<evidence type="ECO:0000313" key="2">
    <source>
        <dbReference type="EMBL" id="KAK3580614.1"/>
    </source>
</evidence>
<keyword evidence="1" id="KW-1133">Transmembrane helix</keyword>
<sequence length="276" mass="31379">MNPTQQADKDLSKWKEIIKETWDKDRKQVIIEGNTGIIYRMTLETRPTTQHIITVNLTNYGSDAHEYGAGMADTGHVMKTIGLAVASLLALLFIVILIYIRKLKNENKRISIRRPLQSEDPDHVYVKIEPLRTQYIESPSTSFEAVPIPIKQQKRWSGVTYVAMHINRLSGTDSKRSATKGSKFFNKKFESVQVTPPDFSDEDRKGKWRAACQTIQSTSRPLMDTDSQMLMTSSDVLMEMYERKNVCNPLTRQTESIPCDEFQIGNIGCGAQITIT</sequence>
<reference evidence="2" key="1">
    <citation type="journal article" date="2021" name="Genome Biol. Evol.">
        <title>A High-Quality Reference Genome for a Parasitic Bivalve with Doubly Uniparental Inheritance (Bivalvia: Unionida).</title>
        <authorList>
            <person name="Smith C.H."/>
        </authorList>
    </citation>
    <scope>NUCLEOTIDE SEQUENCE</scope>
    <source>
        <strain evidence="2">CHS0354</strain>
    </source>
</reference>
<accession>A0AAE0RVZ0</accession>
<evidence type="ECO:0000256" key="1">
    <source>
        <dbReference type="SAM" id="Phobius"/>
    </source>
</evidence>
<dbReference type="EMBL" id="JAEAOA010000816">
    <property type="protein sequence ID" value="KAK3580614.1"/>
    <property type="molecule type" value="Genomic_DNA"/>
</dbReference>
<gene>
    <name evidence="2" type="ORF">CHS0354_013367</name>
</gene>
<reference evidence="2" key="3">
    <citation type="submission" date="2023-05" db="EMBL/GenBank/DDBJ databases">
        <authorList>
            <person name="Smith C.H."/>
        </authorList>
    </citation>
    <scope>NUCLEOTIDE SEQUENCE</scope>
    <source>
        <strain evidence="2">CHS0354</strain>
        <tissue evidence="2">Mantle</tissue>
    </source>
</reference>
<keyword evidence="1" id="KW-0472">Membrane</keyword>
<organism evidence="2 3">
    <name type="scientific">Potamilus streckersoni</name>
    <dbReference type="NCBI Taxonomy" id="2493646"/>
    <lineage>
        <taxon>Eukaryota</taxon>
        <taxon>Metazoa</taxon>
        <taxon>Spiralia</taxon>
        <taxon>Lophotrochozoa</taxon>
        <taxon>Mollusca</taxon>
        <taxon>Bivalvia</taxon>
        <taxon>Autobranchia</taxon>
        <taxon>Heteroconchia</taxon>
        <taxon>Palaeoheterodonta</taxon>
        <taxon>Unionida</taxon>
        <taxon>Unionoidea</taxon>
        <taxon>Unionidae</taxon>
        <taxon>Ambleminae</taxon>
        <taxon>Lampsilini</taxon>
        <taxon>Potamilus</taxon>
    </lineage>
</organism>
<feature type="transmembrane region" description="Helical" evidence="1">
    <location>
        <begin position="81"/>
        <end position="100"/>
    </location>
</feature>
<protein>
    <submittedName>
        <fullName evidence="2">Uncharacterized protein</fullName>
    </submittedName>
</protein>
<name>A0AAE0RVZ0_9BIVA</name>
<dbReference type="Proteomes" id="UP001195483">
    <property type="component" value="Unassembled WGS sequence"/>
</dbReference>
<comment type="caution">
    <text evidence="2">The sequence shown here is derived from an EMBL/GenBank/DDBJ whole genome shotgun (WGS) entry which is preliminary data.</text>
</comment>
<keyword evidence="3" id="KW-1185">Reference proteome</keyword>